<feature type="compositionally biased region" description="Polar residues" evidence="1">
    <location>
        <begin position="1044"/>
        <end position="1055"/>
    </location>
</feature>
<feature type="compositionally biased region" description="Basic and acidic residues" evidence="1">
    <location>
        <begin position="1059"/>
        <end position="1068"/>
    </location>
</feature>
<accession>A0A9D1HW88</accession>
<feature type="domain" description="PA14" evidence="3">
    <location>
        <begin position="207"/>
        <end position="395"/>
    </location>
</feature>
<keyword evidence="2" id="KW-1133">Transmembrane helix</keyword>
<dbReference type="PROSITE" id="PS51820">
    <property type="entry name" value="PA14"/>
    <property type="match status" value="1"/>
</dbReference>
<evidence type="ECO:0000313" key="5">
    <source>
        <dbReference type="Proteomes" id="UP000824078"/>
    </source>
</evidence>
<dbReference type="EMBL" id="DVMQ01000003">
    <property type="protein sequence ID" value="HIU23519.1"/>
    <property type="molecule type" value="Genomic_DNA"/>
</dbReference>
<evidence type="ECO:0000313" key="4">
    <source>
        <dbReference type="EMBL" id="HIU23519.1"/>
    </source>
</evidence>
<evidence type="ECO:0000256" key="2">
    <source>
        <dbReference type="SAM" id="Phobius"/>
    </source>
</evidence>
<proteinExistence type="predicted"/>
<dbReference type="GO" id="GO:0005975">
    <property type="term" value="P:carbohydrate metabolic process"/>
    <property type="evidence" value="ECO:0007669"/>
    <property type="project" value="UniProtKB-ARBA"/>
</dbReference>
<sequence>MHLLEHPHVVWRALVLVCSLVWVLIVSMCPARAFGAVNFSDHTVPGVTPRGTTIDLFDYWLNGRGDPDDQLTGQQEIGINLGHSLFFGKNMGPSVEVPEGQTSAATDDNLNNYVGDRRGPRVGIVENVLGSDGYPTLAVGKTKGESLAYLFDPDYPNSDYRQSFSNVSGLLQVDDQGYYYYDSHKNFAQFNEDTDSFTLYDNWAVNETGNSKQGQFFPFNTADQVFNSDELTPEGTLSPKSIKSINSELNHYFGLSMSTRFVQQEGGQTTTPDGTPIDVTYNFSGDDDVWIFIDGKLVGDLGGNHDAAAITINFRTGRVIVYRDENMNNEYDDGESIYTDTTLKDTLGLSGDTLEDGSYHTLDFYYLERGNYDSNLSLRYNLVAIPESDLVKVDQNSNLLPGAGFEVYNTTDGMEPSADTLICQAVTEDDGSVVLRDNEGYPITVNHLWDEGVRNITLRETQIPAGYRSSGDIELYLKHYDGNQTANQQEATFLLSQDQWNTGVYAEPKVTTSVRGSINYGDDQSVSGNELITQGTLFVVVEKCDANGVWHPVTGNALDGWTVEEGTGSEAALDALRKAMDGESSSAAVFTLGSGGAWQAEIEELPGRLQDYVYFNGSGDGNGTLRGCYYYTTASRDDLASAGAANTYAVTNADSFTREFSARLYVPNILNRVIVQKIDQDGAPINGATMGLFTENDVTIDEDGGYTLKEGAVPIEGYTGETRTLSKADGDAIDLEGAVIFTGLEDGTYYAAEVNAPGGYERNMRASRITVSSEGVFADAGAAGDGVTVTRGVGRLVRSMVQFATDDDVDATLHDLRAVRMVRDGSDTQWEKVNGADDIHLTFSDAGNAVLDYDAVEGSDRRFTVDEGEPGLAIYQCQEHVTEPRQNLEDRELSPLFTGVTIVSIENRASNVTVPLVGTKTMEGRTFTEGETLSFGIEGTYEGAAEGVNVPYPRNASLNADGSSATLVVTPEAGTTSATVDFGRITFEQPGTYTYKVWEIAGDDNSVTYDDTVYLVSYEVTQENNVLVASPATITVEGSAEDSAASTDLAWTNTYNPDKPGEPDKPGKPGEPGEPNNPENPDNPGEAGGPALPGTGDSSWLGIPVLLAAAGFGVVALAVGVRVRRMRK</sequence>
<reference evidence="4" key="2">
    <citation type="journal article" date="2021" name="PeerJ">
        <title>Extensive microbial diversity within the chicken gut microbiome revealed by metagenomics and culture.</title>
        <authorList>
            <person name="Gilroy R."/>
            <person name="Ravi A."/>
            <person name="Getino M."/>
            <person name="Pursley I."/>
            <person name="Horton D.L."/>
            <person name="Alikhan N.F."/>
            <person name="Baker D."/>
            <person name="Gharbi K."/>
            <person name="Hall N."/>
            <person name="Watson M."/>
            <person name="Adriaenssens E.M."/>
            <person name="Foster-Nyarko E."/>
            <person name="Jarju S."/>
            <person name="Secka A."/>
            <person name="Antonio M."/>
            <person name="Oren A."/>
            <person name="Chaudhuri R.R."/>
            <person name="La Ragione R."/>
            <person name="Hildebrand F."/>
            <person name="Pallen M.J."/>
        </authorList>
    </citation>
    <scope>NUCLEOTIDE SEQUENCE</scope>
    <source>
        <strain evidence="4">ChiHjej12B11-29160</strain>
    </source>
</reference>
<dbReference type="InterPro" id="IPR013783">
    <property type="entry name" value="Ig-like_fold"/>
</dbReference>
<feature type="region of interest" description="Disordered" evidence="1">
    <location>
        <begin position="1039"/>
        <end position="1095"/>
    </location>
</feature>
<dbReference type="InterPro" id="IPR038174">
    <property type="entry name" value="Strep_pil_link_sf"/>
</dbReference>
<dbReference type="Gene3D" id="2.60.40.3050">
    <property type="match status" value="1"/>
</dbReference>
<organism evidence="4 5">
    <name type="scientific">Candidatus Coprovicinus avistercoris</name>
    <dbReference type="NCBI Taxonomy" id="2840754"/>
    <lineage>
        <taxon>Bacteria</taxon>
        <taxon>Bacillati</taxon>
        <taxon>Actinomycetota</taxon>
        <taxon>Coriobacteriia</taxon>
        <taxon>Coriobacteriales</taxon>
        <taxon>Coriobacteriaceae</taxon>
        <taxon>Coriobacteriaceae incertae sedis</taxon>
        <taxon>Candidatus Coprovicinus</taxon>
    </lineage>
</organism>
<comment type="caution">
    <text evidence="4">The sequence shown here is derived from an EMBL/GenBank/DDBJ whole genome shotgun (WGS) entry which is preliminary data.</text>
</comment>
<dbReference type="Proteomes" id="UP000824078">
    <property type="component" value="Unassembled WGS sequence"/>
</dbReference>
<reference evidence="4" key="1">
    <citation type="submission" date="2020-10" db="EMBL/GenBank/DDBJ databases">
        <authorList>
            <person name="Gilroy R."/>
        </authorList>
    </citation>
    <scope>NUCLEOTIDE SEQUENCE</scope>
    <source>
        <strain evidence="4">ChiHjej12B11-29160</strain>
    </source>
</reference>
<dbReference type="Pfam" id="PF12892">
    <property type="entry name" value="FctA"/>
    <property type="match status" value="1"/>
</dbReference>
<dbReference type="InterPro" id="IPR041033">
    <property type="entry name" value="SpaA_PFL_dom_1"/>
</dbReference>
<dbReference type="AlphaFoldDB" id="A0A9D1HW88"/>
<dbReference type="Pfam" id="PF17802">
    <property type="entry name" value="SpaA"/>
    <property type="match status" value="1"/>
</dbReference>
<feature type="compositionally biased region" description="Low complexity" evidence="1">
    <location>
        <begin position="1073"/>
        <end position="1085"/>
    </location>
</feature>
<gene>
    <name evidence="4" type="ORF">IAD17_01140</name>
</gene>
<protein>
    <recommendedName>
        <fullName evidence="3">PA14 domain-containing protein</fullName>
    </recommendedName>
</protein>
<dbReference type="NCBIfam" id="TIGR03786">
    <property type="entry name" value="strep_pil_rpt"/>
    <property type="match status" value="1"/>
</dbReference>
<evidence type="ECO:0000259" key="3">
    <source>
        <dbReference type="PROSITE" id="PS51820"/>
    </source>
</evidence>
<evidence type="ECO:0000256" key="1">
    <source>
        <dbReference type="SAM" id="MobiDB-lite"/>
    </source>
</evidence>
<keyword evidence="2" id="KW-0812">Transmembrane</keyword>
<dbReference type="InterPro" id="IPR022464">
    <property type="entry name" value="Strep_pil_isopept_link"/>
</dbReference>
<dbReference type="InterPro" id="IPR037524">
    <property type="entry name" value="PA14/GLEYA"/>
</dbReference>
<keyword evidence="2" id="KW-0472">Membrane</keyword>
<dbReference type="Gene3D" id="2.60.40.10">
    <property type="entry name" value="Immunoglobulins"/>
    <property type="match status" value="2"/>
</dbReference>
<feature type="transmembrane region" description="Helical" evidence="2">
    <location>
        <begin position="1100"/>
        <end position="1121"/>
    </location>
</feature>
<name>A0A9D1HW88_9ACTN</name>